<dbReference type="GO" id="GO:0009986">
    <property type="term" value="C:cell surface"/>
    <property type="evidence" value="ECO:0007669"/>
    <property type="project" value="TreeGrafter"/>
</dbReference>
<keyword evidence="5" id="KW-1185">Reference proteome</keyword>
<gene>
    <name evidence="4" type="ORF">D4764_19G0000510</name>
</gene>
<comment type="caution">
    <text evidence="4">The sequence shown here is derived from an EMBL/GenBank/DDBJ whole genome shotgun (WGS) entry which is preliminary data.</text>
</comment>
<organism evidence="4 5">
    <name type="scientific">Takifugu flavidus</name>
    <name type="common">sansaifugu</name>
    <dbReference type="NCBI Taxonomy" id="433684"/>
    <lineage>
        <taxon>Eukaryota</taxon>
        <taxon>Metazoa</taxon>
        <taxon>Chordata</taxon>
        <taxon>Craniata</taxon>
        <taxon>Vertebrata</taxon>
        <taxon>Euteleostomi</taxon>
        <taxon>Actinopterygii</taxon>
        <taxon>Neopterygii</taxon>
        <taxon>Teleostei</taxon>
        <taxon>Neoteleostei</taxon>
        <taxon>Acanthomorphata</taxon>
        <taxon>Eupercaria</taxon>
        <taxon>Tetraodontiformes</taxon>
        <taxon>Tetradontoidea</taxon>
        <taxon>Tetraodontidae</taxon>
        <taxon>Takifugu</taxon>
    </lineage>
</organism>
<name>A0A5C6NLY0_9TELE</name>
<keyword evidence="3" id="KW-1133">Transmembrane helix</keyword>
<dbReference type="PANTHER" id="PTHR45842:SF6">
    <property type="entry name" value="LEUCINE-RICH REPEAT AND FIBRONECTIN TYPE-III DOMAIN-CONTAINING PROTEIN 2"/>
    <property type="match status" value="1"/>
</dbReference>
<keyword evidence="3" id="KW-0812">Transmembrane</keyword>
<feature type="region of interest" description="Disordered" evidence="2">
    <location>
        <begin position="300"/>
        <end position="323"/>
    </location>
</feature>
<evidence type="ECO:0000313" key="4">
    <source>
        <dbReference type="EMBL" id="TWW68253.1"/>
    </source>
</evidence>
<dbReference type="PANTHER" id="PTHR45842">
    <property type="entry name" value="SYNAPTIC ADHESION-LIKE MOLECULE SALM"/>
    <property type="match status" value="1"/>
</dbReference>
<feature type="region of interest" description="Disordered" evidence="2">
    <location>
        <begin position="207"/>
        <end position="228"/>
    </location>
</feature>
<dbReference type="Proteomes" id="UP000324091">
    <property type="component" value="Chromosome 19"/>
</dbReference>
<evidence type="ECO:0000256" key="1">
    <source>
        <dbReference type="ARBA" id="ARBA00022729"/>
    </source>
</evidence>
<accession>A0A5C6NLY0</accession>
<dbReference type="GO" id="GO:0098839">
    <property type="term" value="C:postsynaptic density membrane"/>
    <property type="evidence" value="ECO:0007669"/>
    <property type="project" value="TreeGrafter"/>
</dbReference>
<evidence type="ECO:0000256" key="3">
    <source>
        <dbReference type="SAM" id="Phobius"/>
    </source>
</evidence>
<dbReference type="EMBL" id="RHFK02000011">
    <property type="protein sequence ID" value="TWW68253.1"/>
    <property type="molecule type" value="Genomic_DNA"/>
</dbReference>
<feature type="compositionally biased region" description="Low complexity" evidence="2">
    <location>
        <begin position="215"/>
        <end position="226"/>
    </location>
</feature>
<keyword evidence="1" id="KW-0732">Signal</keyword>
<feature type="transmembrane region" description="Helical" evidence="3">
    <location>
        <begin position="67"/>
        <end position="88"/>
    </location>
</feature>
<proteinExistence type="predicted"/>
<evidence type="ECO:0000256" key="2">
    <source>
        <dbReference type="SAM" id="MobiDB-lite"/>
    </source>
</evidence>
<evidence type="ECO:0000313" key="5">
    <source>
        <dbReference type="Proteomes" id="UP000324091"/>
    </source>
</evidence>
<dbReference type="InterPro" id="IPR050467">
    <property type="entry name" value="LRFN"/>
</dbReference>
<sequence length="323" mass="34322">MIPASSKAFLLTNLVSGVRYDLCVLAAWDDTATTLTATNVVGCTHFFTQEDYPVCQSLPSRLLGGTMILVVGGIIVATLLIFIVILMVRYKSADPESVVGKLASVTHTHSQTNGGRLGQNGLFVLHTQSQPETKVKAKDSQRAEVVKFKTGSLQSSVTASSSSSGSMEGESYSPNSTLASIWRSAHSKHRPNLDHLLGALASLELQGTQGHDPGASSSSAAIAATARTDREPLLGRTLDNSLSRLLMLSTDSKPKRSQSFDMGDVTSAGATQLCSKPRRLSSIWTKRSLSVNGMLLQCEEEEGDTGGSKGTLDSADWVMESTV</sequence>
<keyword evidence="3" id="KW-0472">Membrane</keyword>
<reference evidence="4 5" key="1">
    <citation type="submission" date="2019-04" db="EMBL/GenBank/DDBJ databases">
        <title>Chromosome genome assembly for Takifugu flavidus.</title>
        <authorList>
            <person name="Xiao S."/>
        </authorList>
    </citation>
    <scope>NUCLEOTIDE SEQUENCE [LARGE SCALE GENOMIC DNA]</scope>
    <source>
        <strain evidence="4">HTHZ2018</strain>
        <tissue evidence="4">Muscle</tissue>
    </source>
</reference>
<dbReference type="AlphaFoldDB" id="A0A5C6NLY0"/>
<protein>
    <submittedName>
        <fullName evidence="4">Leucine-rich repeat and fibronectin type-III domain-containing protein 2</fullName>
    </submittedName>
</protein>